<organism evidence="2 3">
    <name type="scientific">Coprinopsis cinerea (strain Okayama-7 / 130 / ATCC MYA-4618 / FGSC 9003)</name>
    <name type="common">Inky cap fungus</name>
    <name type="synonym">Hormographiella aspergillata</name>
    <dbReference type="NCBI Taxonomy" id="240176"/>
    <lineage>
        <taxon>Eukaryota</taxon>
        <taxon>Fungi</taxon>
        <taxon>Dikarya</taxon>
        <taxon>Basidiomycota</taxon>
        <taxon>Agaricomycotina</taxon>
        <taxon>Agaricomycetes</taxon>
        <taxon>Agaricomycetidae</taxon>
        <taxon>Agaricales</taxon>
        <taxon>Agaricineae</taxon>
        <taxon>Psathyrellaceae</taxon>
        <taxon>Coprinopsis</taxon>
    </lineage>
</organism>
<evidence type="ECO:0000313" key="2">
    <source>
        <dbReference type="EMBL" id="EAU83152.2"/>
    </source>
</evidence>
<evidence type="ECO:0000313" key="3">
    <source>
        <dbReference type="Proteomes" id="UP000001861"/>
    </source>
</evidence>
<dbReference type="EMBL" id="AACS02000004">
    <property type="protein sequence ID" value="EAU83152.2"/>
    <property type="molecule type" value="Genomic_DNA"/>
</dbReference>
<dbReference type="VEuPathDB" id="FungiDB:CC1G_07834"/>
<accession>A8P3Z7</accession>
<dbReference type="AlphaFoldDB" id="A8P3Z7"/>
<dbReference type="STRING" id="240176.A8P3Z7"/>
<keyword evidence="3" id="KW-1185">Reference proteome</keyword>
<name>A8P3Z7_COPC7</name>
<dbReference type="OMA" id="FATFIFR"/>
<feature type="region of interest" description="Disordered" evidence="1">
    <location>
        <begin position="53"/>
        <end position="110"/>
    </location>
</feature>
<feature type="compositionally biased region" description="Polar residues" evidence="1">
    <location>
        <begin position="65"/>
        <end position="77"/>
    </location>
</feature>
<dbReference type="GeneID" id="6015236"/>
<comment type="caution">
    <text evidence="2">The sequence shown here is derived from an EMBL/GenBank/DDBJ whole genome shotgun (WGS) entry which is preliminary data.</text>
</comment>
<dbReference type="HOGENOM" id="CLU_1481916_0_0_1"/>
<reference evidence="2 3" key="1">
    <citation type="journal article" date="2010" name="Proc. Natl. Acad. Sci. U.S.A.">
        <title>Insights into evolution of multicellular fungi from the assembled chromosomes of the mushroom Coprinopsis cinerea (Coprinus cinereus).</title>
        <authorList>
            <person name="Stajich J.E."/>
            <person name="Wilke S.K."/>
            <person name="Ahren D."/>
            <person name="Au C.H."/>
            <person name="Birren B.W."/>
            <person name="Borodovsky M."/>
            <person name="Burns C."/>
            <person name="Canback B."/>
            <person name="Casselton L.A."/>
            <person name="Cheng C.K."/>
            <person name="Deng J."/>
            <person name="Dietrich F.S."/>
            <person name="Fargo D.C."/>
            <person name="Farman M.L."/>
            <person name="Gathman A.C."/>
            <person name="Goldberg J."/>
            <person name="Guigo R."/>
            <person name="Hoegger P.J."/>
            <person name="Hooker J.B."/>
            <person name="Huggins A."/>
            <person name="James T.Y."/>
            <person name="Kamada T."/>
            <person name="Kilaru S."/>
            <person name="Kodira C."/>
            <person name="Kues U."/>
            <person name="Kupfer D."/>
            <person name="Kwan H.S."/>
            <person name="Lomsadze A."/>
            <person name="Li W."/>
            <person name="Lilly W.W."/>
            <person name="Ma L.J."/>
            <person name="Mackey A.J."/>
            <person name="Manning G."/>
            <person name="Martin F."/>
            <person name="Muraguchi H."/>
            <person name="Natvig D.O."/>
            <person name="Palmerini H."/>
            <person name="Ramesh M.A."/>
            <person name="Rehmeyer C.J."/>
            <person name="Roe B.A."/>
            <person name="Shenoy N."/>
            <person name="Stanke M."/>
            <person name="Ter-Hovhannisyan V."/>
            <person name="Tunlid A."/>
            <person name="Velagapudi R."/>
            <person name="Vision T.J."/>
            <person name="Zeng Q."/>
            <person name="Zolan M.E."/>
            <person name="Pukkila P.J."/>
        </authorList>
    </citation>
    <scope>NUCLEOTIDE SEQUENCE [LARGE SCALE GENOMIC DNA]</scope>
    <source>
        <strain evidence="3">Okayama-7 / 130 / ATCC MYA-4618 / FGSC 9003</strain>
    </source>
</reference>
<dbReference type="KEGG" id="cci:CC1G_07834"/>
<protein>
    <submittedName>
        <fullName evidence="2">Uncharacterized protein</fullName>
    </submittedName>
</protein>
<feature type="region of interest" description="Disordered" evidence="1">
    <location>
        <begin position="126"/>
        <end position="149"/>
    </location>
</feature>
<sequence length="182" mass="19799">MSHCIQLGEKHELARPAHSALWAKVVGLKRCATFTFKYRNIDFLVAQGIPPRAALPGSDAPPRSNPSRISTGSTSHMSVDAGPSSLGKRARKDPVVKSDPDNDERSQLDEEARNLRARLAEIEAKKASLESPSAKRVKREVKREPSGSAFVSGEVVDLTSESEVKPETRLCFAPGEVIDLTL</sequence>
<evidence type="ECO:0000256" key="1">
    <source>
        <dbReference type="SAM" id="MobiDB-lite"/>
    </source>
</evidence>
<dbReference type="RefSeq" id="XP_001838643.2">
    <property type="nucleotide sequence ID" value="XM_001838591.2"/>
</dbReference>
<dbReference type="OrthoDB" id="3364132at2759"/>
<dbReference type="Proteomes" id="UP000001861">
    <property type="component" value="Unassembled WGS sequence"/>
</dbReference>
<gene>
    <name evidence="2" type="ORF">CC1G_07834</name>
</gene>
<feature type="compositionally biased region" description="Basic and acidic residues" evidence="1">
    <location>
        <begin position="92"/>
        <end position="110"/>
    </location>
</feature>
<dbReference type="InParanoid" id="A8P3Z7"/>
<proteinExistence type="predicted"/>